<accession>A0A2W7TF42</accession>
<sequence>MYKKLIQNWGNYPKISAEVFEPSSSYIINDFIRKTPKLIPRGNGRCYGDSSLQHAIISTLKLNKFLFFDKENGIITVESGVLLSDILEVVVPYGFFLPVTPGTKWITIGGAVASNIHGKNHHKEGAISNFITSFELMTEDCNIVHCSRSENTELFTNTIGGMGLTGMITTVTIQLKKIETSYIKQKTIKAKNLNEVLNYFEEFNHYTYSVAWIDCLKKGNSMGRSILILGEHAKKNDLPDKYTNHLKTHSHKQINIPFYFPNFTLNYFTISVFNELYYNKQTSKENNNIVHYDGFFYPLDSLNNWNRIYGKNGFTQYQFVIPFNNGREGLTKIMKEITNSGCGSFLAVLKTFGKKDDFSSSLSFPDEGYTLALDFKISPKVFDLLNRLDEIVLAYNGKLYLTKDARMSAEMFKKTYPNFSHDSKKFISIQMERLLNV</sequence>
<dbReference type="InterPro" id="IPR016166">
    <property type="entry name" value="FAD-bd_PCMH"/>
</dbReference>
<dbReference type="InterPro" id="IPR016169">
    <property type="entry name" value="FAD-bd_PCMH_sub2"/>
</dbReference>
<evidence type="ECO:0000259" key="1">
    <source>
        <dbReference type="PROSITE" id="PS51387"/>
    </source>
</evidence>
<organism evidence="2 3">
    <name type="scientific">Hydrotalea sandarakina</name>
    <dbReference type="NCBI Taxonomy" id="1004304"/>
    <lineage>
        <taxon>Bacteria</taxon>
        <taxon>Pseudomonadati</taxon>
        <taxon>Bacteroidota</taxon>
        <taxon>Chitinophagia</taxon>
        <taxon>Chitinophagales</taxon>
        <taxon>Chitinophagaceae</taxon>
        <taxon>Hydrotalea</taxon>
    </lineage>
</organism>
<dbReference type="GO" id="GO:0071949">
    <property type="term" value="F:FAD binding"/>
    <property type="evidence" value="ECO:0007669"/>
    <property type="project" value="InterPro"/>
</dbReference>
<reference evidence="2 3" key="1">
    <citation type="submission" date="2018-06" db="EMBL/GenBank/DDBJ databases">
        <title>Genomic Encyclopedia of Archaeal and Bacterial Type Strains, Phase II (KMG-II): from individual species to whole genera.</title>
        <authorList>
            <person name="Goeker M."/>
        </authorList>
    </citation>
    <scope>NUCLEOTIDE SEQUENCE [LARGE SCALE GENOMIC DNA]</scope>
    <source>
        <strain evidence="2 3">DSM 23241</strain>
    </source>
</reference>
<dbReference type="AlphaFoldDB" id="A0A2W7TF42"/>
<dbReference type="PANTHER" id="PTHR43762">
    <property type="entry name" value="L-GULONOLACTONE OXIDASE"/>
    <property type="match status" value="1"/>
</dbReference>
<dbReference type="RefSeq" id="WP_211307747.1">
    <property type="nucleotide sequence ID" value="NZ_QKZV01000006.1"/>
</dbReference>
<feature type="domain" description="FAD-binding PCMH-type" evidence="1">
    <location>
        <begin position="12"/>
        <end position="178"/>
    </location>
</feature>
<dbReference type="Gene3D" id="3.30.465.10">
    <property type="match status" value="1"/>
</dbReference>
<dbReference type="SUPFAM" id="SSF56176">
    <property type="entry name" value="FAD-binding/transporter-associated domain-like"/>
    <property type="match status" value="1"/>
</dbReference>
<comment type="caution">
    <text evidence="2">The sequence shown here is derived from an EMBL/GenBank/DDBJ whole genome shotgun (WGS) entry which is preliminary data.</text>
</comment>
<name>A0A2W7TF42_9BACT</name>
<evidence type="ECO:0000313" key="2">
    <source>
        <dbReference type="EMBL" id="PZX61932.1"/>
    </source>
</evidence>
<dbReference type="InterPro" id="IPR010031">
    <property type="entry name" value="FAD_lactone_oxidase-like"/>
</dbReference>
<dbReference type="GO" id="GO:0016899">
    <property type="term" value="F:oxidoreductase activity, acting on the CH-OH group of donors, oxygen as acceptor"/>
    <property type="evidence" value="ECO:0007669"/>
    <property type="project" value="InterPro"/>
</dbReference>
<dbReference type="Proteomes" id="UP000249720">
    <property type="component" value="Unassembled WGS sequence"/>
</dbReference>
<dbReference type="PANTHER" id="PTHR43762:SF1">
    <property type="entry name" value="D-ARABINONO-1,4-LACTONE OXIDASE"/>
    <property type="match status" value="1"/>
</dbReference>
<proteinExistence type="predicted"/>
<keyword evidence="3" id="KW-1185">Reference proteome</keyword>
<protein>
    <submittedName>
        <fullName evidence="2">FAD/FMN-containing dehydrogenase</fullName>
    </submittedName>
</protein>
<gene>
    <name evidence="2" type="ORF">LX80_02096</name>
</gene>
<evidence type="ECO:0000313" key="3">
    <source>
        <dbReference type="Proteomes" id="UP000249720"/>
    </source>
</evidence>
<dbReference type="Pfam" id="PF01565">
    <property type="entry name" value="FAD_binding_4"/>
    <property type="match status" value="1"/>
</dbReference>
<dbReference type="InterPro" id="IPR006094">
    <property type="entry name" value="Oxid_FAD_bind_N"/>
</dbReference>
<dbReference type="EMBL" id="QKZV01000006">
    <property type="protein sequence ID" value="PZX61932.1"/>
    <property type="molecule type" value="Genomic_DNA"/>
</dbReference>
<dbReference type="PROSITE" id="PS51387">
    <property type="entry name" value="FAD_PCMH"/>
    <property type="match status" value="1"/>
</dbReference>
<dbReference type="InterPro" id="IPR036318">
    <property type="entry name" value="FAD-bd_PCMH-like_sf"/>
</dbReference>